<evidence type="ECO:0000256" key="1">
    <source>
        <dbReference type="ARBA" id="ARBA00022490"/>
    </source>
</evidence>
<dbReference type="PROSITE" id="PS00092">
    <property type="entry name" value="N6_MTASE"/>
    <property type="match status" value="1"/>
</dbReference>
<keyword evidence="3 6" id="KW-0808">Transferase</keyword>
<evidence type="ECO:0000256" key="6">
    <source>
        <dbReference type="HAMAP-Rule" id="MF_01872"/>
    </source>
</evidence>
<comment type="function">
    <text evidence="6">Specifically methylates the adenine in position 37 of tRNA(1)(Val) (anticodon cmo5UAC).</text>
</comment>
<protein>
    <recommendedName>
        <fullName evidence="6">tRNA1(Val) (adenine(37)-N6)-methyltransferase</fullName>
        <ecNumber evidence="6">2.1.1.223</ecNumber>
    </recommendedName>
    <alternativeName>
        <fullName evidence="6">tRNA m6A37 methyltransferase</fullName>
    </alternativeName>
</protein>
<evidence type="ECO:0000259" key="7">
    <source>
        <dbReference type="Pfam" id="PF05175"/>
    </source>
</evidence>
<dbReference type="PANTHER" id="PTHR47739">
    <property type="entry name" value="TRNA1(VAL) (ADENINE(37)-N6)-METHYLTRANSFERASE"/>
    <property type="match status" value="1"/>
</dbReference>
<sequence length="234" mass="26515">MGTIFQFKQFAVDQADCAMKINTDGVLLAAQVAPASYTRILDVGTGTGVIALMLAQRFEKAYVDAVEIDPAAAYRAAENFKNSPFKERLKLIAQCFQEFKPSLKYDLIIANPPFYTDSLKNPDLRKTLARHTDLQFFEELLAFVARYGTKDCSLQLILPGALADQVVKLGEGRFFLHATRHISSFEGQEVFRKIIDLRPYAPSAAKDENLVIYQERNCYTEAYKRLLKPYFLAY</sequence>
<feature type="domain" description="Methyltransferase small" evidence="7">
    <location>
        <begin position="25"/>
        <end position="128"/>
    </location>
</feature>
<dbReference type="AlphaFoldDB" id="A0A8T4HAG1"/>
<proteinExistence type="inferred from homology"/>
<dbReference type="PANTHER" id="PTHR47739:SF1">
    <property type="entry name" value="TRNA1(VAL) (ADENINE(37)-N6)-METHYLTRANSFERASE"/>
    <property type="match status" value="1"/>
</dbReference>
<dbReference type="EC" id="2.1.1.223" evidence="6"/>
<name>A0A8T4HAG1_9SPHI</name>
<dbReference type="InterPro" id="IPR050210">
    <property type="entry name" value="tRNA_Adenine-N(6)_MTase"/>
</dbReference>
<reference evidence="8" key="1">
    <citation type="submission" date="2021-03" db="EMBL/GenBank/DDBJ databases">
        <authorList>
            <person name="Lu T."/>
            <person name="Wang Q."/>
            <person name="Han X."/>
        </authorList>
    </citation>
    <scope>NUCLEOTIDE SEQUENCE</scope>
    <source>
        <strain evidence="8">WQ 2009</strain>
    </source>
</reference>
<dbReference type="GO" id="GO:0032259">
    <property type="term" value="P:methylation"/>
    <property type="evidence" value="ECO:0007669"/>
    <property type="project" value="UniProtKB-KW"/>
</dbReference>
<keyword evidence="1 6" id="KW-0963">Cytoplasm</keyword>
<accession>A0A8T4HAG1</accession>
<comment type="catalytic activity">
    <reaction evidence="6">
        <text>adenosine(37) in tRNA1(Val) + S-adenosyl-L-methionine = N(6)-methyladenosine(37) in tRNA1(Val) + S-adenosyl-L-homocysteine + H(+)</text>
        <dbReference type="Rhea" id="RHEA:43160"/>
        <dbReference type="Rhea" id="RHEA-COMP:10369"/>
        <dbReference type="Rhea" id="RHEA-COMP:10370"/>
        <dbReference type="ChEBI" id="CHEBI:15378"/>
        <dbReference type="ChEBI" id="CHEBI:57856"/>
        <dbReference type="ChEBI" id="CHEBI:59789"/>
        <dbReference type="ChEBI" id="CHEBI:74411"/>
        <dbReference type="ChEBI" id="CHEBI:74449"/>
        <dbReference type="EC" id="2.1.1.223"/>
    </reaction>
</comment>
<dbReference type="EMBL" id="JAGKSB010000005">
    <property type="protein sequence ID" value="MBP3943116.1"/>
    <property type="molecule type" value="Genomic_DNA"/>
</dbReference>
<dbReference type="Pfam" id="PF05175">
    <property type="entry name" value="MTS"/>
    <property type="match status" value="1"/>
</dbReference>
<dbReference type="Gene3D" id="3.40.50.150">
    <property type="entry name" value="Vaccinia Virus protein VP39"/>
    <property type="match status" value="1"/>
</dbReference>
<comment type="caution">
    <text evidence="8">The sequence shown here is derived from an EMBL/GenBank/DDBJ whole genome shotgun (WGS) entry which is preliminary data.</text>
</comment>
<evidence type="ECO:0000256" key="2">
    <source>
        <dbReference type="ARBA" id="ARBA00022603"/>
    </source>
</evidence>
<dbReference type="InterPro" id="IPR022882">
    <property type="entry name" value="tRNA_adenine-N6_MeTrfase"/>
</dbReference>
<keyword evidence="2 6" id="KW-0489">Methyltransferase</keyword>
<dbReference type="GO" id="GO:0003676">
    <property type="term" value="F:nucleic acid binding"/>
    <property type="evidence" value="ECO:0007669"/>
    <property type="project" value="InterPro"/>
</dbReference>
<dbReference type="InterPro" id="IPR002052">
    <property type="entry name" value="DNA_methylase_N6_adenine_CS"/>
</dbReference>
<evidence type="ECO:0000256" key="4">
    <source>
        <dbReference type="ARBA" id="ARBA00022691"/>
    </source>
</evidence>
<keyword evidence="9" id="KW-1185">Reference proteome</keyword>
<gene>
    <name evidence="8" type="ORF">J5U18_06000</name>
</gene>
<dbReference type="InterPro" id="IPR029063">
    <property type="entry name" value="SAM-dependent_MTases_sf"/>
</dbReference>
<dbReference type="CDD" id="cd02440">
    <property type="entry name" value="AdoMet_MTases"/>
    <property type="match status" value="1"/>
</dbReference>
<evidence type="ECO:0000313" key="8">
    <source>
        <dbReference type="EMBL" id="MBP3943116.1"/>
    </source>
</evidence>
<dbReference type="GO" id="GO:0016430">
    <property type="term" value="F:tRNA (adenine-N6)-methyltransferase activity"/>
    <property type="evidence" value="ECO:0007669"/>
    <property type="project" value="UniProtKB-UniRule"/>
</dbReference>
<dbReference type="GO" id="GO:0005737">
    <property type="term" value="C:cytoplasm"/>
    <property type="evidence" value="ECO:0007669"/>
    <property type="project" value="UniProtKB-SubCell"/>
</dbReference>
<dbReference type="GO" id="GO:0008033">
    <property type="term" value="P:tRNA processing"/>
    <property type="evidence" value="ECO:0007669"/>
    <property type="project" value="UniProtKB-UniRule"/>
</dbReference>
<keyword evidence="5 6" id="KW-0819">tRNA processing</keyword>
<dbReference type="RefSeq" id="WP_353546603.1">
    <property type="nucleotide sequence ID" value="NZ_JAGKSB010000005.1"/>
</dbReference>
<evidence type="ECO:0000256" key="3">
    <source>
        <dbReference type="ARBA" id="ARBA00022679"/>
    </source>
</evidence>
<dbReference type="Proteomes" id="UP000679691">
    <property type="component" value="Unassembled WGS sequence"/>
</dbReference>
<organism evidence="8 9">
    <name type="scientific">Rhinopithecimicrobium faecis</name>
    <dbReference type="NCBI Taxonomy" id="2820698"/>
    <lineage>
        <taxon>Bacteria</taxon>
        <taxon>Pseudomonadati</taxon>
        <taxon>Bacteroidota</taxon>
        <taxon>Sphingobacteriia</taxon>
        <taxon>Sphingobacteriales</taxon>
        <taxon>Sphingobacteriaceae</taxon>
        <taxon>Rhinopithecimicrobium</taxon>
    </lineage>
</organism>
<comment type="subcellular location">
    <subcellularLocation>
        <location evidence="6">Cytoplasm</location>
    </subcellularLocation>
</comment>
<evidence type="ECO:0000313" key="9">
    <source>
        <dbReference type="Proteomes" id="UP000679691"/>
    </source>
</evidence>
<evidence type="ECO:0000256" key="5">
    <source>
        <dbReference type="ARBA" id="ARBA00022694"/>
    </source>
</evidence>
<dbReference type="HAMAP" id="MF_01872">
    <property type="entry name" value="tRNA_methyltr_YfiC"/>
    <property type="match status" value="1"/>
</dbReference>
<dbReference type="InterPro" id="IPR007848">
    <property type="entry name" value="Small_mtfrase_dom"/>
</dbReference>
<comment type="similarity">
    <text evidence="6">Belongs to the methyltransferase superfamily. tRNA (adenine-N(6)-)-methyltransferase family.</text>
</comment>
<keyword evidence="4 6" id="KW-0949">S-adenosyl-L-methionine</keyword>
<dbReference type="SUPFAM" id="SSF53335">
    <property type="entry name" value="S-adenosyl-L-methionine-dependent methyltransferases"/>
    <property type="match status" value="1"/>
</dbReference>